<dbReference type="PANTHER" id="PTHR35400:SF3">
    <property type="entry name" value="SLL1072 PROTEIN"/>
    <property type="match status" value="1"/>
</dbReference>
<dbReference type="SUPFAM" id="SSF52980">
    <property type="entry name" value="Restriction endonuclease-like"/>
    <property type="match status" value="1"/>
</dbReference>
<keyword evidence="2" id="KW-0255">Endonuclease</keyword>
<dbReference type="InterPro" id="IPR012296">
    <property type="entry name" value="Nuclease_put_TT1808"/>
</dbReference>
<protein>
    <submittedName>
        <fullName evidence="2">Uma2 family endonuclease</fullName>
    </submittedName>
</protein>
<proteinExistence type="predicted"/>
<name>A0ABU6B4M7_9NOCA</name>
<comment type="caution">
    <text evidence="2">The sequence shown here is derived from an EMBL/GenBank/DDBJ whole genome shotgun (WGS) entry which is preliminary data.</text>
</comment>
<dbReference type="Pfam" id="PF05685">
    <property type="entry name" value="Uma2"/>
    <property type="match status" value="1"/>
</dbReference>
<evidence type="ECO:0000313" key="3">
    <source>
        <dbReference type="Proteomes" id="UP001348098"/>
    </source>
</evidence>
<gene>
    <name evidence="2" type="ORF">U3653_32365</name>
</gene>
<keyword evidence="2" id="KW-0378">Hydrolase</keyword>
<dbReference type="Proteomes" id="UP001348098">
    <property type="component" value="Unassembled WGS sequence"/>
</dbReference>
<evidence type="ECO:0000313" key="2">
    <source>
        <dbReference type="EMBL" id="MEB3514742.1"/>
    </source>
</evidence>
<dbReference type="RefSeq" id="WP_195078324.1">
    <property type="nucleotide sequence ID" value="NZ_JAYESH010000004.1"/>
</dbReference>
<keyword evidence="3" id="KW-1185">Reference proteome</keyword>
<evidence type="ECO:0000259" key="1">
    <source>
        <dbReference type="Pfam" id="PF05685"/>
    </source>
</evidence>
<dbReference type="GO" id="GO:0004519">
    <property type="term" value="F:endonuclease activity"/>
    <property type="evidence" value="ECO:0007669"/>
    <property type="project" value="UniProtKB-KW"/>
</dbReference>
<keyword evidence="2" id="KW-0540">Nuclease</keyword>
<organism evidence="2 3">
    <name type="scientific">Nocardia implantans</name>
    <dbReference type="NCBI Taxonomy" id="3108168"/>
    <lineage>
        <taxon>Bacteria</taxon>
        <taxon>Bacillati</taxon>
        <taxon>Actinomycetota</taxon>
        <taxon>Actinomycetes</taxon>
        <taxon>Mycobacteriales</taxon>
        <taxon>Nocardiaceae</taxon>
        <taxon>Nocardia</taxon>
    </lineage>
</organism>
<dbReference type="Gene3D" id="3.90.1570.10">
    <property type="entry name" value="tt1808, chain A"/>
    <property type="match status" value="1"/>
</dbReference>
<dbReference type="EMBL" id="JAYKYQ010000022">
    <property type="protein sequence ID" value="MEB3514742.1"/>
    <property type="molecule type" value="Genomic_DNA"/>
</dbReference>
<dbReference type="InterPro" id="IPR011335">
    <property type="entry name" value="Restrct_endonuc-II-like"/>
</dbReference>
<dbReference type="PANTHER" id="PTHR35400">
    <property type="entry name" value="SLR1083 PROTEIN"/>
    <property type="match status" value="1"/>
</dbReference>
<reference evidence="2 3" key="1">
    <citation type="submission" date="2023-12" db="EMBL/GenBank/DDBJ databases">
        <title>novel species in genus Nocarida.</title>
        <authorList>
            <person name="Li Z."/>
        </authorList>
    </citation>
    <scope>NUCLEOTIDE SEQUENCE [LARGE SCALE GENOMIC DNA]</scope>
    <source>
        <strain evidence="2 3">CDC186</strain>
    </source>
</reference>
<sequence length="189" mass="20843">MPVPRGDRWTAADLDHMPENGLRYEVLNGQLVVNAVPTPRHQWLIKSLVRALDAVSPPNHIVLTGVGLLSGDDEPIPDLVVAVGPIDPNGKGIPADRIKLAVEVVSRSTMMSDRLVKPILYAEAGVRNYWRLEPEPFQGQLPGESFPVLFTYELGAARNYELTHRVSAGNTVTLRSPFDFTFDPETLLP</sequence>
<accession>A0ABU6B4M7</accession>
<dbReference type="CDD" id="cd06260">
    <property type="entry name" value="DUF820-like"/>
    <property type="match status" value="1"/>
</dbReference>
<feature type="domain" description="Putative restriction endonuclease" evidence="1">
    <location>
        <begin position="12"/>
        <end position="135"/>
    </location>
</feature>
<dbReference type="InterPro" id="IPR008538">
    <property type="entry name" value="Uma2"/>
</dbReference>